<dbReference type="Pfam" id="PF00072">
    <property type="entry name" value="Response_reg"/>
    <property type="match status" value="1"/>
</dbReference>
<dbReference type="EMBL" id="JANSUY010000022">
    <property type="protein sequence ID" value="MCR9017020.1"/>
    <property type="molecule type" value="Genomic_DNA"/>
</dbReference>
<dbReference type="InterPro" id="IPR052893">
    <property type="entry name" value="TCS_response_regulator"/>
</dbReference>
<dbReference type="InterPro" id="IPR001789">
    <property type="entry name" value="Sig_transdc_resp-reg_receiver"/>
</dbReference>
<dbReference type="Gene3D" id="3.40.50.2300">
    <property type="match status" value="1"/>
</dbReference>
<feature type="modified residue" description="4-aspartylphosphate" evidence="1">
    <location>
        <position position="70"/>
    </location>
</feature>
<keyword evidence="4" id="KW-1185">Reference proteome</keyword>
<dbReference type="PROSITE" id="PS50110">
    <property type="entry name" value="RESPONSE_REGULATORY"/>
    <property type="match status" value="1"/>
</dbReference>
<proteinExistence type="predicted"/>
<comment type="caution">
    <text evidence="3">The sequence shown here is derived from an EMBL/GenBank/DDBJ whole genome shotgun (WGS) entry which is preliminary data.</text>
</comment>
<sequence>MNYTNKWNRIILVDDDVVTNHVHKKLISHLGFDGEVISLPDGSQAMNYISSNIEKPQPRKRGEKQLVLLDLHMPKTNGWNFLQQFMKFDKRTKNKFKIVMISSSIHPDDIDPITKIPEIQEYIIKPISVDHMKKLIYG</sequence>
<dbReference type="GO" id="GO:0000160">
    <property type="term" value="P:phosphorelay signal transduction system"/>
    <property type="evidence" value="ECO:0007669"/>
    <property type="project" value="InterPro"/>
</dbReference>
<dbReference type="PANTHER" id="PTHR44520:SF2">
    <property type="entry name" value="RESPONSE REGULATOR RCP1"/>
    <property type="match status" value="1"/>
</dbReference>
<dbReference type="AlphaFoldDB" id="A0A9X2PE16"/>
<evidence type="ECO:0000313" key="4">
    <source>
        <dbReference type="Proteomes" id="UP001142175"/>
    </source>
</evidence>
<dbReference type="SUPFAM" id="SSF52172">
    <property type="entry name" value="CheY-like"/>
    <property type="match status" value="1"/>
</dbReference>
<organism evidence="3 4">
    <name type="scientific">Aquiflexum gelatinilyticum</name>
    <dbReference type="NCBI Taxonomy" id="2961943"/>
    <lineage>
        <taxon>Bacteria</taxon>
        <taxon>Pseudomonadati</taxon>
        <taxon>Bacteroidota</taxon>
        <taxon>Cytophagia</taxon>
        <taxon>Cytophagales</taxon>
        <taxon>Cyclobacteriaceae</taxon>
        <taxon>Aquiflexum</taxon>
    </lineage>
</organism>
<dbReference type="InterPro" id="IPR011006">
    <property type="entry name" value="CheY-like_superfamily"/>
</dbReference>
<dbReference type="SMART" id="SM00448">
    <property type="entry name" value="REC"/>
    <property type="match status" value="1"/>
</dbReference>
<dbReference type="RefSeq" id="WP_258424864.1">
    <property type="nucleotide sequence ID" value="NZ_JANAEZ010000003.1"/>
</dbReference>
<evidence type="ECO:0000256" key="1">
    <source>
        <dbReference type="PROSITE-ProRule" id="PRU00169"/>
    </source>
</evidence>
<name>A0A9X2PE16_9BACT</name>
<gene>
    <name evidence="3" type="ORF">NU887_18445</name>
</gene>
<accession>A0A9X2PE16</accession>
<evidence type="ECO:0000313" key="3">
    <source>
        <dbReference type="EMBL" id="MCR9017020.1"/>
    </source>
</evidence>
<reference evidence="3" key="1">
    <citation type="submission" date="2022-08" db="EMBL/GenBank/DDBJ databases">
        <authorList>
            <person name="Zhang D."/>
        </authorList>
    </citation>
    <scope>NUCLEOTIDE SEQUENCE</scope>
    <source>
        <strain evidence="3">XJ19-11</strain>
    </source>
</reference>
<dbReference type="Proteomes" id="UP001142175">
    <property type="component" value="Unassembled WGS sequence"/>
</dbReference>
<feature type="domain" description="Response regulatory" evidence="2">
    <location>
        <begin position="9"/>
        <end position="138"/>
    </location>
</feature>
<evidence type="ECO:0000259" key="2">
    <source>
        <dbReference type="PROSITE" id="PS50110"/>
    </source>
</evidence>
<dbReference type="PANTHER" id="PTHR44520">
    <property type="entry name" value="RESPONSE REGULATOR RCP1-RELATED"/>
    <property type="match status" value="1"/>
</dbReference>
<keyword evidence="1" id="KW-0597">Phosphoprotein</keyword>
<protein>
    <submittedName>
        <fullName evidence="3">Response regulator</fullName>
    </submittedName>
</protein>